<reference evidence="1 2" key="1">
    <citation type="submission" date="2022-12" db="EMBL/GenBank/DDBJ databases">
        <title>Hymenobacter canadensis sp. nov. isolated from lake water of the Cambridge Bay, Canada.</title>
        <authorList>
            <person name="Kim W.H."/>
            <person name="Lee Y.M."/>
        </authorList>
    </citation>
    <scope>NUCLEOTIDE SEQUENCE [LARGE SCALE GENOMIC DNA]</scope>
    <source>
        <strain evidence="1 2">PAMC 29467</strain>
    </source>
</reference>
<dbReference type="Gene3D" id="1.10.1200.10">
    <property type="entry name" value="ACP-like"/>
    <property type="match status" value="1"/>
</dbReference>
<dbReference type="EMBL" id="CP114767">
    <property type="protein sequence ID" value="WBA40461.1"/>
    <property type="molecule type" value="Genomic_DNA"/>
</dbReference>
<dbReference type="RefSeq" id="WP_269558565.1">
    <property type="nucleotide sequence ID" value="NZ_CP114767.1"/>
</dbReference>
<evidence type="ECO:0000313" key="2">
    <source>
        <dbReference type="Proteomes" id="UP001211005"/>
    </source>
</evidence>
<evidence type="ECO:0008006" key="3">
    <source>
        <dbReference type="Google" id="ProtNLM"/>
    </source>
</evidence>
<dbReference type="InterPro" id="IPR036736">
    <property type="entry name" value="ACP-like_sf"/>
</dbReference>
<dbReference type="Proteomes" id="UP001211005">
    <property type="component" value="Chromosome"/>
</dbReference>
<accession>A0ABY7LJ36</accession>
<sequence length="187" mass="20327">MGLDIVELVVAFEEHFQLAIPNQVAETIGTVKQAAAAIAYLKGLPADPARTTVYYQLLTRLLACLHPRYPATTETTPLTQLELLGANKARAQALATCLQLHMPDLPQASWQPRLPGWWERLFGTMAAAPTPPPLSPNWAQSTVADLTEWLLSQNYQLLLPQPATLYEVGPSSASPVTDVACRCPKSG</sequence>
<evidence type="ECO:0000313" key="1">
    <source>
        <dbReference type="EMBL" id="WBA40461.1"/>
    </source>
</evidence>
<proteinExistence type="predicted"/>
<gene>
    <name evidence="1" type="ORF">O3303_11535</name>
</gene>
<protein>
    <recommendedName>
        <fullName evidence="3">Carrier domain-containing protein</fullName>
    </recommendedName>
</protein>
<keyword evidence="2" id="KW-1185">Reference proteome</keyword>
<name>A0ABY7LJ36_9BACT</name>
<organism evidence="1 2">
    <name type="scientific">Hymenobacter canadensis</name>
    <dbReference type="NCBI Taxonomy" id="2999067"/>
    <lineage>
        <taxon>Bacteria</taxon>
        <taxon>Pseudomonadati</taxon>
        <taxon>Bacteroidota</taxon>
        <taxon>Cytophagia</taxon>
        <taxon>Cytophagales</taxon>
        <taxon>Hymenobacteraceae</taxon>
        <taxon>Hymenobacter</taxon>
    </lineage>
</organism>